<evidence type="ECO:0000313" key="4">
    <source>
        <dbReference type="Proteomes" id="UP001237823"/>
    </source>
</evidence>
<dbReference type="SUPFAM" id="SSF46785">
    <property type="entry name" value="Winged helix' DNA-binding domain"/>
    <property type="match status" value="1"/>
</dbReference>
<keyword evidence="4" id="KW-1185">Reference proteome</keyword>
<dbReference type="RefSeq" id="WP_069712426.1">
    <property type="nucleotide sequence ID" value="NZ_JAUCML010000009.1"/>
</dbReference>
<protein>
    <submittedName>
        <fullName evidence="3">PadR family transcriptional regulator</fullName>
    </submittedName>
</protein>
<sequence length="204" mass="22738">MTSLTPLAYAALGLLAEAPMHPYEMFQLMLRRREDENVKVRPGTLYHQIGRLVDLGYAEQLGTAREGNRPERTTYAITDAGRDALLTGLRRMVAEPADEYPEFHLAVSHVDNLSDQDAVAALRARTEAIRARLEQYDEAATGLQAKGLAPRYWLDVSYVRAMLAAQLEWLTATADRIERGDVPWDGPALPTDTEPTSTSKDPTR</sequence>
<feature type="compositionally biased region" description="Polar residues" evidence="1">
    <location>
        <begin position="193"/>
        <end position="204"/>
    </location>
</feature>
<dbReference type="InterPro" id="IPR036388">
    <property type="entry name" value="WH-like_DNA-bd_sf"/>
</dbReference>
<dbReference type="InterPro" id="IPR005149">
    <property type="entry name" value="Tscrpt_reg_PadR_N"/>
</dbReference>
<gene>
    <name evidence="3" type="ORF">QUG92_13580</name>
</gene>
<name>A0ABT7TB71_9MICO</name>
<dbReference type="Proteomes" id="UP001237823">
    <property type="component" value="Unassembled WGS sequence"/>
</dbReference>
<organism evidence="3 4">
    <name type="scientific">Curtobacterium citri</name>
    <dbReference type="NCBI Taxonomy" id="3055139"/>
    <lineage>
        <taxon>Bacteria</taxon>
        <taxon>Bacillati</taxon>
        <taxon>Actinomycetota</taxon>
        <taxon>Actinomycetes</taxon>
        <taxon>Micrococcales</taxon>
        <taxon>Microbacteriaceae</taxon>
        <taxon>Curtobacterium</taxon>
    </lineage>
</organism>
<evidence type="ECO:0000256" key="1">
    <source>
        <dbReference type="SAM" id="MobiDB-lite"/>
    </source>
</evidence>
<dbReference type="InterPro" id="IPR036390">
    <property type="entry name" value="WH_DNA-bd_sf"/>
</dbReference>
<dbReference type="EMBL" id="JAUCML010000009">
    <property type="protein sequence ID" value="MDM7886139.1"/>
    <property type="molecule type" value="Genomic_DNA"/>
</dbReference>
<feature type="region of interest" description="Disordered" evidence="1">
    <location>
        <begin position="180"/>
        <end position="204"/>
    </location>
</feature>
<evidence type="ECO:0000259" key="2">
    <source>
        <dbReference type="Pfam" id="PF03551"/>
    </source>
</evidence>
<comment type="caution">
    <text evidence="3">The sequence shown here is derived from an EMBL/GenBank/DDBJ whole genome shotgun (WGS) entry which is preliminary data.</text>
</comment>
<accession>A0ABT7TB71</accession>
<proteinExistence type="predicted"/>
<dbReference type="PANTHER" id="PTHR43252:SF7">
    <property type="entry name" value="TRANSCRIPTIONAL REGULATOR YQJI"/>
    <property type="match status" value="1"/>
</dbReference>
<dbReference type="Gene3D" id="1.10.10.10">
    <property type="entry name" value="Winged helix-like DNA-binding domain superfamily/Winged helix DNA-binding domain"/>
    <property type="match status" value="1"/>
</dbReference>
<reference evidence="3 4" key="1">
    <citation type="submission" date="2023-06" db="EMBL/GenBank/DDBJ databases">
        <authorList>
            <person name="Feng G."/>
            <person name="Li J."/>
            <person name="Zhu H."/>
        </authorList>
    </citation>
    <scope>NUCLEOTIDE SEQUENCE [LARGE SCALE GENOMIC DNA]</scope>
    <source>
        <strain evidence="3 4">RHCKG23</strain>
    </source>
</reference>
<dbReference type="PANTHER" id="PTHR43252">
    <property type="entry name" value="TRANSCRIPTIONAL REGULATOR YQJI"/>
    <property type="match status" value="1"/>
</dbReference>
<feature type="domain" description="Transcription regulator PadR N-terminal" evidence="2">
    <location>
        <begin position="12"/>
        <end position="85"/>
    </location>
</feature>
<dbReference type="Pfam" id="PF03551">
    <property type="entry name" value="PadR"/>
    <property type="match status" value="1"/>
</dbReference>
<evidence type="ECO:0000313" key="3">
    <source>
        <dbReference type="EMBL" id="MDM7886139.1"/>
    </source>
</evidence>